<dbReference type="SUPFAM" id="SSF50891">
    <property type="entry name" value="Cyclophilin-like"/>
    <property type="match status" value="1"/>
</dbReference>
<organism evidence="6 7">
    <name type="scientific">Mikania micrantha</name>
    <name type="common">bitter vine</name>
    <dbReference type="NCBI Taxonomy" id="192012"/>
    <lineage>
        <taxon>Eukaryota</taxon>
        <taxon>Viridiplantae</taxon>
        <taxon>Streptophyta</taxon>
        <taxon>Embryophyta</taxon>
        <taxon>Tracheophyta</taxon>
        <taxon>Spermatophyta</taxon>
        <taxon>Magnoliopsida</taxon>
        <taxon>eudicotyledons</taxon>
        <taxon>Gunneridae</taxon>
        <taxon>Pentapetalae</taxon>
        <taxon>asterids</taxon>
        <taxon>campanulids</taxon>
        <taxon>Asterales</taxon>
        <taxon>Asteraceae</taxon>
        <taxon>Asteroideae</taxon>
        <taxon>Heliantheae alliance</taxon>
        <taxon>Eupatorieae</taxon>
        <taxon>Mikania</taxon>
    </lineage>
</organism>
<gene>
    <name evidence="6" type="ORF">E3N88_30285</name>
</gene>
<dbReference type="SUPFAM" id="SSF101112">
    <property type="entry name" value="Oxygen-evolving enhancer protein 3"/>
    <property type="match status" value="1"/>
</dbReference>
<evidence type="ECO:0000256" key="2">
    <source>
        <dbReference type="ARBA" id="ARBA00023078"/>
    </source>
</evidence>
<dbReference type="InterPro" id="IPR029000">
    <property type="entry name" value="Cyclophilin-like_dom_sf"/>
</dbReference>
<evidence type="ECO:0000313" key="6">
    <source>
        <dbReference type="EMBL" id="KAD3641062.1"/>
    </source>
</evidence>
<dbReference type="OrthoDB" id="1735926at2759"/>
<accession>A0A5N6MLY2</accession>
<dbReference type="Proteomes" id="UP000326396">
    <property type="component" value="Linkage Group LG5"/>
</dbReference>
<name>A0A5N6MLY2_9ASTR</name>
<keyword evidence="7" id="KW-1185">Reference proteome</keyword>
<dbReference type="Gene3D" id="1.20.120.290">
    <property type="entry name" value="Oxygen-evolving enhancer protein 3 (PsbQ), four-helix up-down bundle"/>
    <property type="match status" value="1"/>
</dbReference>
<reference evidence="6 7" key="1">
    <citation type="submission" date="2019-05" db="EMBL/GenBank/DDBJ databases">
        <title>Mikania micrantha, genome provides insights into the molecular mechanism of rapid growth.</title>
        <authorList>
            <person name="Liu B."/>
        </authorList>
    </citation>
    <scope>NUCLEOTIDE SEQUENCE [LARGE SCALE GENOMIC DNA]</scope>
    <source>
        <strain evidence="6">NLD-2019</strain>
        <tissue evidence="6">Leaf</tissue>
    </source>
</reference>
<protein>
    <recommendedName>
        <fullName evidence="1">peptidylprolyl isomerase</fullName>
        <ecNumber evidence="1">5.2.1.8</ecNumber>
    </recommendedName>
</protein>
<dbReference type="InterPro" id="IPR002130">
    <property type="entry name" value="Cyclophilin-type_PPIase_dom"/>
</dbReference>
<evidence type="ECO:0000256" key="4">
    <source>
        <dbReference type="ARBA" id="ARBA00023235"/>
    </source>
</evidence>
<evidence type="ECO:0000256" key="1">
    <source>
        <dbReference type="ARBA" id="ARBA00013194"/>
    </source>
</evidence>
<dbReference type="InterPro" id="IPR048563">
    <property type="entry name" value="CYP38_PsbQ-like"/>
</dbReference>
<dbReference type="EMBL" id="SZYD01000015">
    <property type="protein sequence ID" value="KAD3641062.1"/>
    <property type="molecule type" value="Genomic_DNA"/>
</dbReference>
<keyword evidence="2" id="KW-0793">Thylakoid</keyword>
<dbReference type="AlphaFoldDB" id="A0A5N6MLY2"/>
<dbReference type="InterPro" id="IPR044665">
    <property type="entry name" value="E_coli_cyclophilin_A-like"/>
</dbReference>
<dbReference type="CDD" id="cd01924">
    <property type="entry name" value="cyclophilin_TLP40_like"/>
    <property type="match status" value="1"/>
</dbReference>
<dbReference type="Pfam" id="PF00160">
    <property type="entry name" value="Pro_isomerase"/>
    <property type="match status" value="1"/>
</dbReference>
<dbReference type="EC" id="5.2.1.8" evidence="1"/>
<evidence type="ECO:0000256" key="3">
    <source>
        <dbReference type="ARBA" id="ARBA00023110"/>
    </source>
</evidence>
<dbReference type="PANTHER" id="PTHR43246">
    <property type="entry name" value="PEPTIDYL-PROLYL CIS-TRANS ISOMERASE CYP38, CHLOROPLASTIC"/>
    <property type="match status" value="1"/>
</dbReference>
<dbReference type="InterPro" id="IPR023222">
    <property type="entry name" value="PsbQ-like_dom_sf"/>
</dbReference>
<proteinExistence type="predicted"/>
<dbReference type="GO" id="GO:0003755">
    <property type="term" value="F:peptidyl-prolyl cis-trans isomerase activity"/>
    <property type="evidence" value="ECO:0007669"/>
    <property type="project" value="UniProtKB-KW"/>
</dbReference>
<sequence>MISLQSYPHPEDIFNPFKSPLPNPNQNLISPFLTKPYSSYYLNHPKMAAIFSCSSLYTTSKSPLFNNPFNPICSPNNSSIRRIRPICSSQNPNRFQFCNKQKDGFTGIKECVLSVALAVGLITGVPSVGNANAVTPALSDLAVLISGPPIKDPEALLRYALPIDNKAIREVQKPLEDITESLKVSGVKALDSVERNLKQASRALKQGKNMIIAGLAESKKDHAIELLGKLEVGMEELQKIAEDRKRDAVAPKQKELLQYVGGVEEDMVDGFPYEVPEEYQNMPLLKGRATVDMKVKVKDNPNLEDCVFRIVLDGYNAPVTAGNFIDLVERHFYDGMEIQRADGFVVQTGDPEGPAEGFIDPSTEKMRTIPLEIMVEGEKTPVYGATLEDIGLYKAQTKLPFNAFGTMAMAREEFENNSASSQVFWLLKESELTPSNANILDGRYAVFGYVTQNEDFLADLKVGDVIESVQVVAGLDNLVNPSYKIAG</sequence>
<dbReference type="Pfam" id="PF21329">
    <property type="entry name" value="CYP38_PsbQ-like"/>
    <property type="match status" value="1"/>
</dbReference>
<evidence type="ECO:0000313" key="7">
    <source>
        <dbReference type="Proteomes" id="UP000326396"/>
    </source>
</evidence>
<feature type="domain" description="PPIase cyclophilin-type" evidence="5">
    <location>
        <begin position="310"/>
        <end position="487"/>
    </location>
</feature>
<dbReference type="Gene3D" id="2.40.100.10">
    <property type="entry name" value="Cyclophilin-like"/>
    <property type="match status" value="1"/>
</dbReference>
<evidence type="ECO:0000259" key="5">
    <source>
        <dbReference type="PROSITE" id="PS50072"/>
    </source>
</evidence>
<keyword evidence="4" id="KW-0413">Isomerase</keyword>
<comment type="caution">
    <text evidence="6">The sequence shown here is derived from an EMBL/GenBank/DDBJ whole genome shotgun (WGS) entry which is preliminary data.</text>
</comment>
<keyword evidence="3" id="KW-0697">Rotamase</keyword>
<dbReference type="PROSITE" id="PS50072">
    <property type="entry name" value="CSA_PPIASE_2"/>
    <property type="match status" value="1"/>
</dbReference>